<organism evidence="5">
    <name type="scientific">anaerobic digester metagenome</name>
    <dbReference type="NCBI Taxonomy" id="1263854"/>
    <lineage>
        <taxon>unclassified sequences</taxon>
        <taxon>metagenomes</taxon>
        <taxon>ecological metagenomes</taxon>
    </lineage>
</organism>
<evidence type="ECO:0000256" key="3">
    <source>
        <dbReference type="ARBA" id="ARBA00023163"/>
    </source>
</evidence>
<evidence type="ECO:0000256" key="1">
    <source>
        <dbReference type="ARBA" id="ARBA00023015"/>
    </source>
</evidence>
<dbReference type="PANTHER" id="PTHR47506">
    <property type="entry name" value="TRANSCRIPTIONAL REGULATORY PROTEIN"/>
    <property type="match status" value="1"/>
</dbReference>
<dbReference type="Pfam" id="PF08360">
    <property type="entry name" value="TetR_C_5"/>
    <property type="match status" value="1"/>
</dbReference>
<accession>A0A485M0E5</accession>
<dbReference type="InterPro" id="IPR036271">
    <property type="entry name" value="Tet_transcr_reg_TetR-rel_C_sf"/>
</dbReference>
<dbReference type="GO" id="GO:0003677">
    <property type="term" value="F:DNA binding"/>
    <property type="evidence" value="ECO:0007669"/>
    <property type="project" value="UniProtKB-KW"/>
</dbReference>
<dbReference type="GO" id="GO:0045892">
    <property type="term" value="P:negative regulation of DNA-templated transcription"/>
    <property type="evidence" value="ECO:0007669"/>
    <property type="project" value="InterPro"/>
</dbReference>
<keyword evidence="1" id="KW-0805">Transcription regulation</keyword>
<dbReference type="SUPFAM" id="SSF48498">
    <property type="entry name" value="Tetracyclin repressor-like, C-terminal domain"/>
    <property type="match status" value="1"/>
</dbReference>
<dbReference type="PROSITE" id="PS50977">
    <property type="entry name" value="HTH_TETR_2"/>
    <property type="match status" value="1"/>
</dbReference>
<sequence>MEKDSKKDLIADAALACFLSTGYGGTSVDDIVKASGMSKGGIYWHFKSKEEIFLYLLKKWMDETEKIIQDHLTGKESAVEKLARLKEQFLEKINEPVSAVIYEFNLQAKDEAVLKKLRALISDSKRKTILRDYILLAIRNGEFRPLDAEAAANVLISIFEGIGLQWFIQSKDKKTLENTANMALDIFFNGVLTK</sequence>
<keyword evidence="2" id="KW-0238">DNA-binding</keyword>
<dbReference type="InterPro" id="IPR001647">
    <property type="entry name" value="HTH_TetR"/>
</dbReference>
<dbReference type="PANTHER" id="PTHR47506:SF6">
    <property type="entry name" value="HTH-TYPE TRANSCRIPTIONAL REPRESSOR NEMR"/>
    <property type="match status" value="1"/>
</dbReference>
<dbReference type="Pfam" id="PF00440">
    <property type="entry name" value="TetR_N"/>
    <property type="match status" value="1"/>
</dbReference>
<dbReference type="SUPFAM" id="SSF46689">
    <property type="entry name" value="Homeodomain-like"/>
    <property type="match status" value="1"/>
</dbReference>
<dbReference type="Gene3D" id="1.10.357.10">
    <property type="entry name" value="Tetracycline Repressor, domain 2"/>
    <property type="match status" value="1"/>
</dbReference>
<dbReference type="InterPro" id="IPR013571">
    <property type="entry name" value="Tscrpt_reg_QacR_C"/>
</dbReference>
<name>A0A485M0E5_9ZZZZ</name>
<proteinExistence type="predicted"/>
<dbReference type="AlphaFoldDB" id="A0A485M0E5"/>
<evidence type="ECO:0000313" key="5">
    <source>
        <dbReference type="EMBL" id="VFU14414.1"/>
    </source>
</evidence>
<reference evidence="5" key="1">
    <citation type="submission" date="2019-03" db="EMBL/GenBank/DDBJ databases">
        <authorList>
            <person name="Hao L."/>
        </authorList>
    </citation>
    <scope>NUCLEOTIDE SEQUENCE</scope>
</reference>
<dbReference type="Gene3D" id="1.10.10.60">
    <property type="entry name" value="Homeodomain-like"/>
    <property type="match status" value="1"/>
</dbReference>
<dbReference type="PRINTS" id="PR00455">
    <property type="entry name" value="HTHTETR"/>
</dbReference>
<evidence type="ECO:0000259" key="4">
    <source>
        <dbReference type="PROSITE" id="PS50977"/>
    </source>
</evidence>
<gene>
    <name evidence="5" type="ORF">SCFA_250005</name>
</gene>
<dbReference type="InterPro" id="IPR009057">
    <property type="entry name" value="Homeodomain-like_sf"/>
</dbReference>
<dbReference type="GO" id="GO:0003700">
    <property type="term" value="F:DNA-binding transcription factor activity"/>
    <property type="evidence" value="ECO:0007669"/>
    <property type="project" value="InterPro"/>
</dbReference>
<protein>
    <recommendedName>
        <fullName evidence="4">HTH tetR-type domain-containing protein</fullName>
    </recommendedName>
</protein>
<evidence type="ECO:0000256" key="2">
    <source>
        <dbReference type="ARBA" id="ARBA00023125"/>
    </source>
</evidence>
<dbReference type="EMBL" id="CAADRN010000168">
    <property type="protein sequence ID" value="VFU14414.1"/>
    <property type="molecule type" value="Genomic_DNA"/>
</dbReference>
<keyword evidence="3" id="KW-0804">Transcription</keyword>
<feature type="domain" description="HTH tetR-type" evidence="4">
    <location>
        <begin position="4"/>
        <end position="64"/>
    </location>
</feature>